<evidence type="ECO:0008006" key="2">
    <source>
        <dbReference type="Google" id="ProtNLM"/>
    </source>
</evidence>
<name>A0A7R9GQA6_TIMCR</name>
<protein>
    <recommendedName>
        <fullName evidence="2">DDE Tnp4 domain-containing protein</fullName>
    </recommendedName>
</protein>
<dbReference type="EMBL" id="OC316515">
    <property type="protein sequence ID" value="CAD7392257.1"/>
    <property type="molecule type" value="Genomic_DNA"/>
</dbReference>
<organism evidence="1">
    <name type="scientific">Timema cristinae</name>
    <name type="common">Walking stick</name>
    <dbReference type="NCBI Taxonomy" id="61476"/>
    <lineage>
        <taxon>Eukaryota</taxon>
        <taxon>Metazoa</taxon>
        <taxon>Ecdysozoa</taxon>
        <taxon>Arthropoda</taxon>
        <taxon>Hexapoda</taxon>
        <taxon>Insecta</taxon>
        <taxon>Pterygota</taxon>
        <taxon>Neoptera</taxon>
        <taxon>Polyneoptera</taxon>
        <taxon>Phasmatodea</taxon>
        <taxon>Timematodea</taxon>
        <taxon>Timematoidea</taxon>
        <taxon>Timematidae</taxon>
        <taxon>Timema</taxon>
    </lineage>
</organism>
<accession>A0A7R9GQA6</accession>
<sequence>MKIKSMWDGFLPIKEQIKDEFNTSDYEDEIMNTKMKFYDSSLKRNESNQYYYTPENNSQIKLDEQSSSRVVVAVGTMQWFKRTHSFPGVVVAVGTMQWFKRARGFPGVVAAVDGTHIAILSPRGGVEGFFWETMATYAYHIVLTLLLNARTEAEQRYNAAHIAAHNPVERLFGLWKLHFRCGTA</sequence>
<dbReference type="AlphaFoldDB" id="A0A7R9GQA6"/>
<evidence type="ECO:0000313" key="1">
    <source>
        <dbReference type="EMBL" id="CAD7392257.1"/>
    </source>
</evidence>
<proteinExistence type="predicted"/>
<reference evidence="1" key="1">
    <citation type="submission" date="2020-11" db="EMBL/GenBank/DDBJ databases">
        <authorList>
            <person name="Tran Van P."/>
        </authorList>
    </citation>
    <scope>NUCLEOTIDE SEQUENCE</scope>
</reference>
<gene>
    <name evidence="1" type="ORF">TCEB3V08_LOCUS291</name>
</gene>